<evidence type="ECO:0000256" key="2">
    <source>
        <dbReference type="ARBA" id="ARBA00010363"/>
    </source>
</evidence>
<comment type="caution">
    <text evidence="18">The sequence shown here is derived from an EMBL/GenBank/DDBJ whole genome shotgun (WGS) entry which is preliminary data.</text>
</comment>
<keyword evidence="16" id="KW-0732">Signal</keyword>
<evidence type="ECO:0000256" key="16">
    <source>
        <dbReference type="SAM" id="SignalP"/>
    </source>
</evidence>
<keyword evidence="6 15" id="KW-0862">Zinc</keyword>
<dbReference type="InterPro" id="IPR004360">
    <property type="entry name" value="Glyas_Fos-R_dOase_dom"/>
</dbReference>
<feature type="binding site" evidence="15">
    <location>
        <position position="189"/>
    </location>
    <ligand>
        <name>Zn(2+)</name>
        <dbReference type="ChEBI" id="CHEBI:29105"/>
        <note>ligand shared between dimeric partners</note>
    </ligand>
</feature>
<evidence type="ECO:0000256" key="14">
    <source>
        <dbReference type="PIRSR" id="PIRSR604361-1"/>
    </source>
</evidence>
<dbReference type="Proteomes" id="UP001314263">
    <property type="component" value="Unassembled WGS sequence"/>
</dbReference>
<name>A0AAV1HUH5_9CHLO</name>
<dbReference type="Gene3D" id="3.10.180.10">
    <property type="entry name" value="2,3-Dihydroxybiphenyl 1,2-Dioxygenase, domain 1"/>
    <property type="match status" value="1"/>
</dbReference>
<protein>
    <recommendedName>
        <fullName evidence="4">Lactoylglutathione lyase</fullName>
        <ecNumber evidence="3">4.4.1.5</ecNumber>
    </recommendedName>
    <alternativeName>
        <fullName evidence="10">Aldoketomutase</fullName>
    </alternativeName>
    <alternativeName>
        <fullName evidence="9">Glyoxalase I</fullName>
    </alternativeName>
    <alternativeName>
        <fullName evidence="8">Ketone-aldehyde mutase</fullName>
    </alternativeName>
    <alternativeName>
        <fullName evidence="11">Methylglyoxalase</fullName>
    </alternativeName>
    <alternativeName>
        <fullName evidence="12">S-D-lactoylglutathione methylglyoxal lyase</fullName>
    </alternativeName>
</protein>
<feature type="binding site" evidence="15">
    <location>
        <position position="162"/>
    </location>
    <ligand>
        <name>Zn(2+)</name>
        <dbReference type="ChEBI" id="CHEBI:29105"/>
        <note>ligand shared between dimeric partners</note>
    </ligand>
</feature>
<gene>
    <name evidence="18" type="primary">GLO1</name>
    <name evidence="18" type="ORF">CVIRNUC_000516</name>
</gene>
<dbReference type="PANTHER" id="PTHR10374:SF30">
    <property type="entry name" value="LACTOYLGLUTATHIONE LYASE"/>
    <property type="match status" value="1"/>
</dbReference>
<evidence type="ECO:0000256" key="7">
    <source>
        <dbReference type="ARBA" id="ARBA00023239"/>
    </source>
</evidence>
<feature type="binding site" evidence="15">
    <location>
        <position position="235"/>
    </location>
    <ligand>
        <name>Zn(2+)</name>
        <dbReference type="ChEBI" id="CHEBI:29105"/>
        <note>ligand shared between dimeric partners</note>
    </ligand>
</feature>
<keyword evidence="5 15" id="KW-0479">Metal-binding</keyword>
<evidence type="ECO:0000256" key="4">
    <source>
        <dbReference type="ARBA" id="ARBA00018701"/>
    </source>
</evidence>
<feature type="binding site" evidence="15">
    <location>
        <position position="96"/>
    </location>
    <ligand>
        <name>Zn(2+)</name>
        <dbReference type="ChEBI" id="CHEBI:29105"/>
        <note>ligand shared between dimeric partners</note>
    </ligand>
</feature>
<reference evidence="18 19" key="1">
    <citation type="submission" date="2023-10" db="EMBL/GenBank/DDBJ databases">
        <authorList>
            <person name="Maclean D."/>
            <person name="Macfadyen A."/>
        </authorList>
    </citation>
    <scope>NUCLEOTIDE SEQUENCE [LARGE SCALE GENOMIC DNA]</scope>
</reference>
<evidence type="ECO:0000256" key="13">
    <source>
        <dbReference type="ARBA" id="ARBA00048273"/>
    </source>
</evidence>
<dbReference type="InterPro" id="IPR018146">
    <property type="entry name" value="Glyoxalase_1_CS"/>
</dbReference>
<dbReference type="InterPro" id="IPR037523">
    <property type="entry name" value="VOC_core"/>
</dbReference>
<evidence type="ECO:0000313" key="19">
    <source>
        <dbReference type="Proteomes" id="UP001314263"/>
    </source>
</evidence>
<feature type="active site" description="Proton donor/acceptor" evidence="14">
    <location>
        <position position="235"/>
    </location>
</feature>
<dbReference type="InterPro" id="IPR004361">
    <property type="entry name" value="Glyoxalase_1"/>
</dbReference>
<evidence type="ECO:0000256" key="8">
    <source>
        <dbReference type="ARBA" id="ARBA00030291"/>
    </source>
</evidence>
<evidence type="ECO:0000256" key="5">
    <source>
        <dbReference type="ARBA" id="ARBA00022723"/>
    </source>
</evidence>
<dbReference type="PANTHER" id="PTHR10374">
    <property type="entry name" value="LACTOYLGLUTATHIONE LYASE GLYOXALASE I"/>
    <property type="match status" value="1"/>
</dbReference>
<dbReference type="PROSITE" id="PS51819">
    <property type="entry name" value="VOC"/>
    <property type="match status" value="1"/>
</dbReference>
<dbReference type="EC" id="4.4.1.5" evidence="3"/>
<dbReference type="CDD" id="cd07233">
    <property type="entry name" value="GlxI_Zn"/>
    <property type="match status" value="1"/>
</dbReference>
<comment type="cofactor">
    <cofactor evidence="15">
        <name>Zn(2+)</name>
        <dbReference type="ChEBI" id="CHEBI:29105"/>
    </cofactor>
    <text evidence="15">Binds 1 zinc ion per subunit. In the homodimer, two zinc ions are bound between subunits.</text>
</comment>
<evidence type="ECO:0000259" key="17">
    <source>
        <dbReference type="PROSITE" id="PS51819"/>
    </source>
</evidence>
<evidence type="ECO:0000256" key="3">
    <source>
        <dbReference type="ARBA" id="ARBA00012081"/>
    </source>
</evidence>
<feature type="chain" id="PRO_5043830350" description="Lactoylglutathione lyase" evidence="16">
    <location>
        <begin position="23"/>
        <end position="246"/>
    </location>
</feature>
<dbReference type="EMBL" id="CAUYUE010000001">
    <property type="protein sequence ID" value="CAK0735017.1"/>
    <property type="molecule type" value="Genomic_DNA"/>
</dbReference>
<keyword evidence="19" id="KW-1185">Reference proteome</keyword>
<dbReference type="InterPro" id="IPR029068">
    <property type="entry name" value="Glyas_Bleomycin-R_OHBP_Dase"/>
</dbReference>
<sequence length="246" mass="27349">MGGNMSGLSRLVTLMYVVPGEAAYFMPSCDPHTLHARAVSHPQPRAFALPGNSISARSAGRRSIRSKVMAAAQDLQSVPGVATLPDPATKDFIFQQTMYRIKDPKRSLDFYTRIIGMRLISKLDFPDSKFSLYFLGYHEGIDIPSDKSDRVEWMFKQPATLELTHNWGTEDDSSYKAHSGNEDPKGYGHIGLSVPDVYAACERFEEMGVDFVKKPDGGSMKGLAFIKDPDGYWIEILNAKASRQFA</sequence>
<evidence type="ECO:0000256" key="15">
    <source>
        <dbReference type="PIRSR" id="PIRSR604361-3"/>
    </source>
</evidence>
<dbReference type="SUPFAM" id="SSF54593">
    <property type="entry name" value="Glyoxalase/Bleomycin resistance protein/Dihydroxybiphenyl dioxygenase"/>
    <property type="match status" value="1"/>
</dbReference>
<organism evidence="18 19">
    <name type="scientific">Coccomyxa viridis</name>
    <dbReference type="NCBI Taxonomy" id="1274662"/>
    <lineage>
        <taxon>Eukaryota</taxon>
        <taxon>Viridiplantae</taxon>
        <taxon>Chlorophyta</taxon>
        <taxon>core chlorophytes</taxon>
        <taxon>Trebouxiophyceae</taxon>
        <taxon>Trebouxiophyceae incertae sedis</taxon>
        <taxon>Coccomyxaceae</taxon>
        <taxon>Coccomyxa</taxon>
    </lineage>
</organism>
<comment type="catalytic activity">
    <reaction evidence="13">
        <text>(R)-S-lactoylglutathione = methylglyoxal + glutathione</text>
        <dbReference type="Rhea" id="RHEA:19069"/>
        <dbReference type="ChEBI" id="CHEBI:17158"/>
        <dbReference type="ChEBI" id="CHEBI:57474"/>
        <dbReference type="ChEBI" id="CHEBI:57925"/>
        <dbReference type="EC" id="4.4.1.5"/>
    </reaction>
</comment>
<feature type="signal peptide" evidence="16">
    <location>
        <begin position="1"/>
        <end position="22"/>
    </location>
</feature>
<dbReference type="GO" id="GO:0046872">
    <property type="term" value="F:metal ion binding"/>
    <property type="evidence" value="ECO:0007669"/>
    <property type="project" value="UniProtKB-KW"/>
</dbReference>
<dbReference type="NCBIfam" id="TIGR00068">
    <property type="entry name" value="glyox_I"/>
    <property type="match status" value="1"/>
</dbReference>
<comment type="similarity">
    <text evidence="2">Belongs to the glyoxalase I family.</text>
</comment>
<evidence type="ECO:0000256" key="9">
    <source>
        <dbReference type="ARBA" id="ARBA00030537"/>
    </source>
</evidence>
<comment type="pathway">
    <text evidence="1">Secondary metabolite metabolism; methylglyoxal degradation; (R)-lactate from methylglyoxal: step 1/2.</text>
</comment>
<evidence type="ECO:0000256" key="10">
    <source>
        <dbReference type="ARBA" id="ARBA00030892"/>
    </source>
</evidence>
<dbReference type="AlphaFoldDB" id="A0AAV1HUH5"/>
<evidence type="ECO:0000256" key="12">
    <source>
        <dbReference type="ARBA" id="ARBA00033298"/>
    </source>
</evidence>
<dbReference type="GO" id="GO:0004462">
    <property type="term" value="F:lactoylglutathione lyase activity"/>
    <property type="evidence" value="ECO:0007669"/>
    <property type="project" value="UniProtKB-EC"/>
</dbReference>
<evidence type="ECO:0000313" key="18">
    <source>
        <dbReference type="EMBL" id="CAK0735017.1"/>
    </source>
</evidence>
<dbReference type="PROSITE" id="PS00935">
    <property type="entry name" value="GLYOXALASE_I_2"/>
    <property type="match status" value="1"/>
</dbReference>
<accession>A0AAV1HUH5</accession>
<proteinExistence type="inferred from homology"/>
<evidence type="ECO:0000256" key="6">
    <source>
        <dbReference type="ARBA" id="ARBA00022833"/>
    </source>
</evidence>
<dbReference type="Pfam" id="PF00903">
    <property type="entry name" value="Glyoxalase"/>
    <property type="match status" value="1"/>
</dbReference>
<feature type="domain" description="VOC" evidence="17">
    <location>
        <begin position="93"/>
        <end position="239"/>
    </location>
</feature>
<evidence type="ECO:0000256" key="1">
    <source>
        <dbReference type="ARBA" id="ARBA00005008"/>
    </source>
</evidence>
<keyword evidence="7 18" id="KW-0456">Lyase</keyword>
<evidence type="ECO:0000256" key="11">
    <source>
        <dbReference type="ARBA" id="ARBA00032460"/>
    </source>
</evidence>